<dbReference type="EMBL" id="JABBWD010000006">
    <property type="protein sequence ID" value="KAG1781392.1"/>
    <property type="molecule type" value="Genomic_DNA"/>
</dbReference>
<evidence type="ECO:0000313" key="3">
    <source>
        <dbReference type="Proteomes" id="UP000714275"/>
    </source>
</evidence>
<comment type="caution">
    <text evidence="2">The sequence shown here is derived from an EMBL/GenBank/DDBJ whole genome shotgun (WGS) entry which is preliminary data.</text>
</comment>
<feature type="region of interest" description="Disordered" evidence="1">
    <location>
        <begin position="421"/>
        <end position="479"/>
    </location>
</feature>
<dbReference type="OrthoDB" id="2648847at2759"/>
<protein>
    <submittedName>
        <fullName evidence="2">Uncharacterized protein</fullName>
    </submittedName>
</protein>
<dbReference type="AlphaFoldDB" id="A0A9P7A422"/>
<feature type="compositionally biased region" description="Acidic residues" evidence="1">
    <location>
        <begin position="576"/>
        <end position="586"/>
    </location>
</feature>
<organism evidence="2 3">
    <name type="scientific">Suillus placidus</name>
    <dbReference type="NCBI Taxonomy" id="48579"/>
    <lineage>
        <taxon>Eukaryota</taxon>
        <taxon>Fungi</taxon>
        <taxon>Dikarya</taxon>
        <taxon>Basidiomycota</taxon>
        <taxon>Agaricomycotina</taxon>
        <taxon>Agaricomycetes</taxon>
        <taxon>Agaricomycetidae</taxon>
        <taxon>Boletales</taxon>
        <taxon>Suillineae</taxon>
        <taxon>Suillaceae</taxon>
        <taxon>Suillus</taxon>
    </lineage>
</organism>
<gene>
    <name evidence="2" type="ORF">EV702DRAFT_1193579</name>
</gene>
<sequence>MSASNPQSMYIKKQKKPLWEVQDKFLQTFSAEYFRIRDNADHIIFFNNLYARFFARWPEEERLFPGVTKLSGEQTIAVAHSMRVLTRELHNMLKMFLPAYVLINSGTAEDKTIFWESVYSKWFETWPEHDAAIEYRRRMLQKKWATPEQEEFLLSHFPEFRTHALNKHYKDFLKCVEVEWFQRWPERKVSFPDLPAEHVYTTEEEEYIATSRQQIASWFRWQNNPARLGRSAAVRGVLKFDTVLAGGVNLKGTRAPQKIDVYSNKYYETKVKHCADDAIQKEHITNRGPKLNKHREITHRMYSDKSKAVKAKIDKRAIHELGPMLDRVLKYLGHMTGGWKFSVLMGGHDPSTGEVSVFNYHMGEVESGAQFDQAYDKFDGVQSVFLEFVKKSIVFESTLTRESESEMESDDGLLLLDSDSDKEWEKSSTEGGQSQEQEHPGNYLYHMTPQSDEGADLTPTTINAPPAVSHASPAGHTTTTSDASLGFDFQAATATPSDHMDLSVLNPLLNDPIIQGNIDFSVFDPAAFSAVINDPTFDINMLDCPVVPPVNSPPNLPYSTSILLTPEVLLPSVPNEEGEQTNDFDDSPAVPHARHINHFHGTDAPAPSAEQQAPRLRARNNVPFNPRERDNEIGAVAVKGKRRNAEDTSGSKHKRVRRR</sequence>
<dbReference type="Proteomes" id="UP000714275">
    <property type="component" value="Unassembled WGS sequence"/>
</dbReference>
<proteinExistence type="predicted"/>
<reference evidence="2" key="1">
    <citation type="journal article" date="2020" name="New Phytol.">
        <title>Comparative genomics reveals dynamic genome evolution in host specialist ectomycorrhizal fungi.</title>
        <authorList>
            <person name="Lofgren L.A."/>
            <person name="Nguyen N.H."/>
            <person name="Vilgalys R."/>
            <person name="Ruytinx J."/>
            <person name="Liao H.L."/>
            <person name="Branco S."/>
            <person name="Kuo A."/>
            <person name="LaButti K."/>
            <person name="Lipzen A."/>
            <person name="Andreopoulos W."/>
            <person name="Pangilinan J."/>
            <person name="Riley R."/>
            <person name="Hundley H."/>
            <person name="Na H."/>
            <person name="Barry K."/>
            <person name="Grigoriev I.V."/>
            <person name="Stajich J.E."/>
            <person name="Kennedy P.G."/>
        </authorList>
    </citation>
    <scope>NUCLEOTIDE SEQUENCE</scope>
    <source>
        <strain evidence="2">DOB743</strain>
    </source>
</reference>
<keyword evidence="3" id="KW-1185">Reference proteome</keyword>
<feature type="region of interest" description="Disordered" evidence="1">
    <location>
        <begin position="574"/>
        <end position="659"/>
    </location>
</feature>
<accession>A0A9P7A422</accession>
<name>A0A9P7A422_9AGAM</name>
<evidence type="ECO:0000256" key="1">
    <source>
        <dbReference type="SAM" id="MobiDB-lite"/>
    </source>
</evidence>
<evidence type="ECO:0000313" key="2">
    <source>
        <dbReference type="EMBL" id="KAG1781392.1"/>
    </source>
</evidence>